<proteinExistence type="predicted"/>
<feature type="region of interest" description="Disordered" evidence="1">
    <location>
        <begin position="34"/>
        <end position="80"/>
    </location>
</feature>
<sequence>MVHLLELFKAMESPVMIEQWQEGGDSLNQYLSKAARGKINSPHNHPKGLVANGTKGQAEGHPPELPSTKAQKHEGDSSMVARDRYVLPTLEEADVQKVFGRRGSSFPVFFVE</sequence>
<feature type="compositionally biased region" description="Basic and acidic residues" evidence="1">
    <location>
        <begin position="71"/>
        <end position="80"/>
    </location>
</feature>
<name>A0AAV0YQC0_VICFA</name>
<protein>
    <submittedName>
        <fullName evidence="2">Uncharacterized protein</fullName>
    </submittedName>
</protein>
<evidence type="ECO:0000313" key="2">
    <source>
        <dbReference type="EMBL" id="CAI8586575.1"/>
    </source>
</evidence>
<keyword evidence="3" id="KW-1185">Reference proteome</keyword>
<reference evidence="2 3" key="1">
    <citation type="submission" date="2023-01" db="EMBL/GenBank/DDBJ databases">
        <authorList>
            <person name="Kreplak J."/>
        </authorList>
    </citation>
    <scope>NUCLEOTIDE SEQUENCE [LARGE SCALE GENOMIC DNA]</scope>
</reference>
<evidence type="ECO:0000313" key="3">
    <source>
        <dbReference type="Proteomes" id="UP001157006"/>
    </source>
</evidence>
<dbReference type="Proteomes" id="UP001157006">
    <property type="component" value="Chromosome 1L"/>
</dbReference>
<dbReference type="EMBL" id="OX451736">
    <property type="protein sequence ID" value="CAI8586575.1"/>
    <property type="molecule type" value="Genomic_DNA"/>
</dbReference>
<organism evidence="2 3">
    <name type="scientific">Vicia faba</name>
    <name type="common">Broad bean</name>
    <name type="synonym">Faba vulgaris</name>
    <dbReference type="NCBI Taxonomy" id="3906"/>
    <lineage>
        <taxon>Eukaryota</taxon>
        <taxon>Viridiplantae</taxon>
        <taxon>Streptophyta</taxon>
        <taxon>Embryophyta</taxon>
        <taxon>Tracheophyta</taxon>
        <taxon>Spermatophyta</taxon>
        <taxon>Magnoliopsida</taxon>
        <taxon>eudicotyledons</taxon>
        <taxon>Gunneridae</taxon>
        <taxon>Pentapetalae</taxon>
        <taxon>rosids</taxon>
        <taxon>fabids</taxon>
        <taxon>Fabales</taxon>
        <taxon>Fabaceae</taxon>
        <taxon>Papilionoideae</taxon>
        <taxon>50 kb inversion clade</taxon>
        <taxon>NPAAA clade</taxon>
        <taxon>Hologalegina</taxon>
        <taxon>IRL clade</taxon>
        <taxon>Fabeae</taxon>
        <taxon>Vicia</taxon>
    </lineage>
</organism>
<dbReference type="AlphaFoldDB" id="A0AAV0YQC0"/>
<accession>A0AAV0YQC0</accession>
<gene>
    <name evidence="2" type="ORF">VFH_I260160</name>
</gene>
<evidence type="ECO:0000256" key="1">
    <source>
        <dbReference type="SAM" id="MobiDB-lite"/>
    </source>
</evidence>